<dbReference type="Pfam" id="PF13426">
    <property type="entry name" value="PAS_9"/>
    <property type="match status" value="1"/>
</dbReference>
<dbReference type="SMART" id="SM00091">
    <property type="entry name" value="PAS"/>
    <property type="match status" value="4"/>
</dbReference>
<dbReference type="Proteomes" id="UP000004508">
    <property type="component" value="Unassembled WGS sequence"/>
</dbReference>
<dbReference type="PANTHER" id="PTHR43304">
    <property type="entry name" value="PHYTOCHROME-LIKE PROTEIN CPH1"/>
    <property type="match status" value="1"/>
</dbReference>
<dbReference type="SMART" id="SM00388">
    <property type="entry name" value="HisKA"/>
    <property type="match status" value="1"/>
</dbReference>
<feature type="domain" description="PAS" evidence="9">
    <location>
        <begin position="185"/>
        <end position="256"/>
    </location>
</feature>
<feature type="domain" description="PAS" evidence="9">
    <location>
        <begin position="305"/>
        <end position="350"/>
    </location>
</feature>
<dbReference type="Pfam" id="PF00512">
    <property type="entry name" value="HisKA"/>
    <property type="match status" value="1"/>
</dbReference>
<dbReference type="PROSITE" id="PS50112">
    <property type="entry name" value="PAS"/>
    <property type="match status" value="4"/>
</dbReference>
<dbReference type="CDD" id="cd00130">
    <property type="entry name" value="PAS"/>
    <property type="match status" value="4"/>
</dbReference>
<keyword evidence="4" id="KW-0808">Transferase</keyword>
<keyword evidence="6" id="KW-0902">Two-component regulatory system</keyword>
<dbReference type="eggNOG" id="COG2205">
    <property type="taxonomic scope" value="Bacteria"/>
</dbReference>
<evidence type="ECO:0000256" key="1">
    <source>
        <dbReference type="ARBA" id="ARBA00000085"/>
    </source>
</evidence>
<dbReference type="InterPro" id="IPR004358">
    <property type="entry name" value="Sig_transdc_His_kin-like_C"/>
</dbReference>
<gene>
    <name evidence="11" type="ORF">Krac_9305</name>
</gene>
<dbReference type="PROSITE" id="PS50109">
    <property type="entry name" value="HIS_KIN"/>
    <property type="match status" value="1"/>
</dbReference>
<feature type="domain" description="PAS" evidence="9">
    <location>
        <begin position="422"/>
        <end position="494"/>
    </location>
</feature>
<dbReference type="InterPro" id="IPR001610">
    <property type="entry name" value="PAC"/>
</dbReference>
<organism evidence="11 12">
    <name type="scientific">Ktedonobacter racemifer DSM 44963</name>
    <dbReference type="NCBI Taxonomy" id="485913"/>
    <lineage>
        <taxon>Bacteria</taxon>
        <taxon>Bacillati</taxon>
        <taxon>Chloroflexota</taxon>
        <taxon>Ktedonobacteria</taxon>
        <taxon>Ktedonobacterales</taxon>
        <taxon>Ktedonobacteraceae</taxon>
        <taxon>Ktedonobacter</taxon>
    </lineage>
</organism>
<dbReference type="Pfam" id="PF08447">
    <property type="entry name" value="PAS_3"/>
    <property type="match status" value="2"/>
</dbReference>
<evidence type="ECO:0000256" key="7">
    <source>
        <dbReference type="SAM" id="MobiDB-lite"/>
    </source>
</evidence>
<dbReference type="InterPro" id="IPR052162">
    <property type="entry name" value="Sensor_kinase/Photoreceptor"/>
</dbReference>
<dbReference type="SUPFAM" id="SSF55874">
    <property type="entry name" value="ATPase domain of HSP90 chaperone/DNA topoisomerase II/histidine kinase"/>
    <property type="match status" value="1"/>
</dbReference>
<dbReference type="AlphaFoldDB" id="D6TBG1"/>
<dbReference type="Gene3D" id="1.10.287.130">
    <property type="match status" value="1"/>
</dbReference>
<feature type="domain" description="PAC" evidence="10">
    <location>
        <begin position="259"/>
        <end position="311"/>
    </location>
</feature>
<dbReference type="Pfam" id="PF02518">
    <property type="entry name" value="HATPase_c"/>
    <property type="match status" value="1"/>
</dbReference>
<dbReference type="GO" id="GO:0000155">
    <property type="term" value="F:phosphorelay sensor kinase activity"/>
    <property type="evidence" value="ECO:0007669"/>
    <property type="project" value="InterPro"/>
</dbReference>
<evidence type="ECO:0000256" key="2">
    <source>
        <dbReference type="ARBA" id="ARBA00012438"/>
    </source>
</evidence>
<dbReference type="STRING" id="485913.Krac_9305"/>
<dbReference type="EC" id="2.7.13.3" evidence="2"/>
<keyword evidence="3" id="KW-0597">Phosphoprotein</keyword>
<reference evidence="11 12" key="1">
    <citation type="journal article" date="2011" name="Stand. Genomic Sci.">
        <title>Non-contiguous finished genome sequence and contextual data of the filamentous soil bacterium Ktedonobacter racemifer type strain (SOSP1-21).</title>
        <authorList>
            <person name="Chang Y.J."/>
            <person name="Land M."/>
            <person name="Hauser L."/>
            <person name="Chertkov O."/>
            <person name="Del Rio T.G."/>
            <person name="Nolan M."/>
            <person name="Copeland A."/>
            <person name="Tice H."/>
            <person name="Cheng J.F."/>
            <person name="Lucas S."/>
            <person name="Han C."/>
            <person name="Goodwin L."/>
            <person name="Pitluck S."/>
            <person name="Ivanova N."/>
            <person name="Ovchinikova G."/>
            <person name="Pati A."/>
            <person name="Chen A."/>
            <person name="Palaniappan K."/>
            <person name="Mavromatis K."/>
            <person name="Liolios K."/>
            <person name="Brettin T."/>
            <person name="Fiebig A."/>
            <person name="Rohde M."/>
            <person name="Abt B."/>
            <person name="Goker M."/>
            <person name="Detter J.C."/>
            <person name="Woyke T."/>
            <person name="Bristow J."/>
            <person name="Eisen J.A."/>
            <person name="Markowitz V."/>
            <person name="Hugenholtz P."/>
            <person name="Kyrpides N.C."/>
            <person name="Klenk H.P."/>
            <person name="Lapidus A."/>
        </authorList>
    </citation>
    <scope>NUCLEOTIDE SEQUENCE [LARGE SCALE GENOMIC DNA]</scope>
    <source>
        <strain evidence="12">DSM 44963</strain>
    </source>
</reference>
<dbReference type="InterPro" id="IPR013656">
    <property type="entry name" value="PAS_4"/>
</dbReference>
<dbReference type="InterPro" id="IPR003594">
    <property type="entry name" value="HATPase_dom"/>
</dbReference>
<evidence type="ECO:0000313" key="12">
    <source>
        <dbReference type="Proteomes" id="UP000004508"/>
    </source>
</evidence>
<evidence type="ECO:0000256" key="4">
    <source>
        <dbReference type="ARBA" id="ARBA00022679"/>
    </source>
</evidence>
<dbReference type="EMBL" id="ADVG01000001">
    <property type="protein sequence ID" value="EFH87945.1"/>
    <property type="molecule type" value="Genomic_DNA"/>
</dbReference>
<dbReference type="PROSITE" id="PS50113">
    <property type="entry name" value="PAC"/>
    <property type="match status" value="2"/>
</dbReference>
<dbReference type="Gene3D" id="3.30.565.10">
    <property type="entry name" value="Histidine kinase-like ATPase, C-terminal domain"/>
    <property type="match status" value="1"/>
</dbReference>
<dbReference type="PANTHER" id="PTHR43304:SF1">
    <property type="entry name" value="PAC DOMAIN-CONTAINING PROTEIN"/>
    <property type="match status" value="1"/>
</dbReference>
<feature type="domain" description="Histidine kinase" evidence="8">
    <location>
        <begin position="552"/>
        <end position="785"/>
    </location>
</feature>
<dbReference type="InterPro" id="IPR005467">
    <property type="entry name" value="His_kinase_dom"/>
</dbReference>
<evidence type="ECO:0000259" key="9">
    <source>
        <dbReference type="PROSITE" id="PS50112"/>
    </source>
</evidence>
<keyword evidence="12" id="KW-1185">Reference proteome</keyword>
<evidence type="ECO:0000259" key="10">
    <source>
        <dbReference type="PROSITE" id="PS50113"/>
    </source>
</evidence>
<dbReference type="SUPFAM" id="SSF47384">
    <property type="entry name" value="Homodimeric domain of signal transducing histidine kinase"/>
    <property type="match status" value="1"/>
</dbReference>
<sequence length="785" mass="88807">MDKSVISRTTWCQNSHPKGESTTGISSVVLVSVRKERHLMSLSKQHPSQEKRSQSPQGREAADDRFLAVMQESTDIFCILTPTGEMQEISPSWHAFTGQTEHDGLGRGWRDTVYPADLPQMEEMVMQSITTGRAREIECHIRRYDGTYRLIRARTIPVRTIGGALREVVVCGTDITKQELAEQMSEAEVKLAVEASGVGAWDWDLVTNQIQMTDQGKVLFGLSLDDLITYERFLAFLHPDDRERVEDLIARALIEQADYCTEYRMIWPDGSMHWLAARGRGRFDIQGQPTHMIGTVRDITDQKQAEERATTVLESITDAFSYVDTQWRYTYVNRGLEKMIGKKREEVVGRYFWDLLPELLGTPFEHVYREAMATRQTRHIEGFHPSFQRWLDIHIYPTPNGISFDLHDITERKQAEEALQQSEERFRGLVESNLIGITVSDLSGTIQEANEAFLKLVGYTQEDMAAGQMQWKTITPPEYQERSAQAAEELLTTGTIQPFEKEFMTKNGKRVPVLVGRALFHRGGAPPLVIGFVLDQTAHKEIERQKDLMLSMTSHELKTPLAALKGTFQLLQRRAKRLGTKADRMSPEVSAFLNDLSERLAASARQVDVQTHLINDLLDVSRITAQTLKLELEPCDLVPIVRETVENLRVTAPERSFLFELPEHIIVKVLADRNRISQVVTNYVTNAIRYSSSEQPVTIGLTLQENTARVWVQDKGPGLTEEAQKGLWQRYHQVKGVPVQSGSGKGLGLGLYICQTLIAQHKGEVGVESTPGEGSTFWFTLPLVT</sequence>
<protein>
    <recommendedName>
        <fullName evidence="2">histidine kinase</fullName>
        <ecNumber evidence="2">2.7.13.3</ecNumber>
    </recommendedName>
</protein>
<evidence type="ECO:0000259" key="8">
    <source>
        <dbReference type="PROSITE" id="PS50109"/>
    </source>
</evidence>
<dbReference type="Gene3D" id="3.30.450.20">
    <property type="entry name" value="PAS domain"/>
    <property type="match status" value="4"/>
</dbReference>
<dbReference type="SUPFAM" id="SSF55785">
    <property type="entry name" value="PYP-like sensor domain (PAS domain)"/>
    <property type="match status" value="4"/>
</dbReference>
<dbReference type="Pfam" id="PF08448">
    <property type="entry name" value="PAS_4"/>
    <property type="match status" value="1"/>
</dbReference>
<evidence type="ECO:0000256" key="6">
    <source>
        <dbReference type="ARBA" id="ARBA00023012"/>
    </source>
</evidence>
<evidence type="ECO:0000256" key="5">
    <source>
        <dbReference type="ARBA" id="ARBA00022777"/>
    </source>
</evidence>
<dbReference type="InterPro" id="IPR036097">
    <property type="entry name" value="HisK_dim/P_sf"/>
</dbReference>
<evidence type="ECO:0000313" key="11">
    <source>
        <dbReference type="EMBL" id="EFH87945.1"/>
    </source>
</evidence>
<dbReference type="SMART" id="SM00086">
    <property type="entry name" value="PAC"/>
    <property type="match status" value="3"/>
</dbReference>
<feature type="domain" description="PAC" evidence="10">
    <location>
        <begin position="135"/>
        <end position="187"/>
    </location>
</feature>
<feature type="region of interest" description="Disordered" evidence="7">
    <location>
        <begin position="40"/>
        <end position="61"/>
    </location>
</feature>
<dbReference type="InterPro" id="IPR000014">
    <property type="entry name" value="PAS"/>
</dbReference>
<evidence type="ECO:0000256" key="3">
    <source>
        <dbReference type="ARBA" id="ARBA00022553"/>
    </source>
</evidence>
<dbReference type="InParanoid" id="D6TBG1"/>
<dbReference type="InterPro" id="IPR003661">
    <property type="entry name" value="HisK_dim/P_dom"/>
</dbReference>
<dbReference type="PRINTS" id="PR00344">
    <property type="entry name" value="BCTRLSENSOR"/>
</dbReference>
<name>D6TBG1_KTERA</name>
<dbReference type="InterPro" id="IPR035965">
    <property type="entry name" value="PAS-like_dom_sf"/>
</dbReference>
<proteinExistence type="predicted"/>
<feature type="domain" description="PAS" evidence="9">
    <location>
        <begin position="62"/>
        <end position="132"/>
    </location>
</feature>
<keyword evidence="5 11" id="KW-0418">Kinase</keyword>
<comment type="caution">
    <text evidence="11">The sequence shown here is derived from an EMBL/GenBank/DDBJ whole genome shotgun (WGS) entry which is preliminary data.</text>
</comment>
<dbReference type="OrthoDB" id="9815750at2"/>
<dbReference type="Gene3D" id="2.10.70.100">
    <property type="match status" value="1"/>
</dbReference>
<accession>D6TBG1</accession>
<dbReference type="CDD" id="cd00082">
    <property type="entry name" value="HisKA"/>
    <property type="match status" value="1"/>
</dbReference>
<comment type="catalytic activity">
    <reaction evidence="1">
        <text>ATP + protein L-histidine = ADP + protein N-phospho-L-histidine.</text>
        <dbReference type="EC" id="2.7.13.3"/>
    </reaction>
</comment>
<dbReference type="SMART" id="SM00387">
    <property type="entry name" value="HATPase_c"/>
    <property type="match status" value="1"/>
</dbReference>
<feature type="region of interest" description="Disordered" evidence="7">
    <location>
        <begin position="1"/>
        <end position="23"/>
    </location>
</feature>
<dbReference type="InterPro" id="IPR000700">
    <property type="entry name" value="PAS-assoc_C"/>
</dbReference>
<dbReference type="InterPro" id="IPR013655">
    <property type="entry name" value="PAS_fold_3"/>
</dbReference>
<dbReference type="InterPro" id="IPR036890">
    <property type="entry name" value="HATPase_C_sf"/>
</dbReference>
<dbReference type="NCBIfam" id="TIGR00229">
    <property type="entry name" value="sensory_box"/>
    <property type="match status" value="4"/>
</dbReference>
<dbReference type="CDD" id="cd00075">
    <property type="entry name" value="HATPase"/>
    <property type="match status" value="1"/>
</dbReference>